<accession>A0A5B7FFR4</accession>
<organism evidence="1 2">
    <name type="scientific">Portunus trituberculatus</name>
    <name type="common">Swimming crab</name>
    <name type="synonym">Neptunus trituberculatus</name>
    <dbReference type="NCBI Taxonomy" id="210409"/>
    <lineage>
        <taxon>Eukaryota</taxon>
        <taxon>Metazoa</taxon>
        <taxon>Ecdysozoa</taxon>
        <taxon>Arthropoda</taxon>
        <taxon>Crustacea</taxon>
        <taxon>Multicrustacea</taxon>
        <taxon>Malacostraca</taxon>
        <taxon>Eumalacostraca</taxon>
        <taxon>Eucarida</taxon>
        <taxon>Decapoda</taxon>
        <taxon>Pleocyemata</taxon>
        <taxon>Brachyura</taxon>
        <taxon>Eubrachyura</taxon>
        <taxon>Portunoidea</taxon>
        <taxon>Portunidae</taxon>
        <taxon>Portuninae</taxon>
        <taxon>Portunus</taxon>
    </lineage>
</organism>
<dbReference type="Proteomes" id="UP000324222">
    <property type="component" value="Unassembled WGS sequence"/>
</dbReference>
<protein>
    <submittedName>
        <fullName evidence="1">Uncharacterized protein</fullName>
    </submittedName>
</protein>
<sequence>MFISSKKATPKIATCNIGQENMERTGGKIINGAPTAQSRLRDRQGKANSYFLTESLVLAFGTITQEKSYAHVVLSPYL</sequence>
<evidence type="ECO:0000313" key="1">
    <source>
        <dbReference type="EMBL" id="MPC46111.1"/>
    </source>
</evidence>
<keyword evidence="2" id="KW-1185">Reference proteome</keyword>
<comment type="caution">
    <text evidence="1">The sequence shown here is derived from an EMBL/GenBank/DDBJ whole genome shotgun (WGS) entry which is preliminary data.</text>
</comment>
<gene>
    <name evidence="1" type="ORF">E2C01_039820</name>
</gene>
<dbReference type="AlphaFoldDB" id="A0A5B7FFR4"/>
<reference evidence="1 2" key="1">
    <citation type="submission" date="2019-05" db="EMBL/GenBank/DDBJ databases">
        <title>Another draft genome of Portunus trituberculatus and its Hox gene families provides insights of decapod evolution.</title>
        <authorList>
            <person name="Jeong J.-H."/>
            <person name="Song I."/>
            <person name="Kim S."/>
            <person name="Choi T."/>
            <person name="Kim D."/>
            <person name="Ryu S."/>
            <person name="Kim W."/>
        </authorList>
    </citation>
    <scope>NUCLEOTIDE SEQUENCE [LARGE SCALE GENOMIC DNA]</scope>
    <source>
        <tissue evidence="1">Muscle</tissue>
    </source>
</reference>
<dbReference type="EMBL" id="VSRR010007051">
    <property type="protein sequence ID" value="MPC46111.1"/>
    <property type="molecule type" value="Genomic_DNA"/>
</dbReference>
<evidence type="ECO:0000313" key="2">
    <source>
        <dbReference type="Proteomes" id="UP000324222"/>
    </source>
</evidence>
<proteinExistence type="predicted"/>
<name>A0A5B7FFR4_PORTR</name>